<sequence length="44" mass="4999">MIARIWRGVVRADTLAAYAQYVDETGVSQYRRTRGNRSAAHPHP</sequence>
<comment type="caution">
    <text evidence="1">The sequence shown here is derived from an EMBL/GenBank/DDBJ whole genome shotgun (WGS) entry which is preliminary data.</text>
</comment>
<name>A0ABT4BCD1_9ACTN</name>
<evidence type="ECO:0000313" key="2">
    <source>
        <dbReference type="Proteomes" id="UP001151002"/>
    </source>
</evidence>
<dbReference type="EMBL" id="JAPNTZ010000019">
    <property type="protein sequence ID" value="MCY1144179.1"/>
    <property type="molecule type" value="Genomic_DNA"/>
</dbReference>
<gene>
    <name evidence="1" type="ORF">OWR29_39825</name>
</gene>
<dbReference type="RefSeq" id="WP_267568743.1">
    <property type="nucleotide sequence ID" value="NZ_JAPNTZ010000019.1"/>
</dbReference>
<proteinExistence type="predicted"/>
<keyword evidence="2" id="KW-1185">Reference proteome</keyword>
<evidence type="ECO:0000313" key="1">
    <source>
        <dbReference type="EMBL" id="MCY1144179.1"/>
    </source>
</evidence>
<accession>A0ABT4BCD1</accession>
<organism evidence="1 2">
    <name type="scientific">Paractinoplanes pyxinae</name>
    <dbReference type="NCBI Taxonomy" id="2997416"/>
    <lineage>
        <taxon>Bacteria</taxon>
        <taxon>Bacillati</taxon>
        <taxon>Actinomycetota</taxon>
        <taxon>Actinomycetes</taxon>
        <taxon>Micromonosporales</taxon>
        <taxon>Micromonosporaceae</taxon>
        <taxon>Paractinoplanes</taxon>
    </lineage>
</organism>
<protein>
    <submittedName>
        <fullName evidence="1">Uncharacterized protein</fullName>
    </submittedName>
</protein>
<reference evidence="1" key="1">
    <citation type="submission" date="2022-11" db="EMBL/GenBank/DDBJ databases">
        <authorList>
            <person name="Somphong A."/>
            <person name="Phongsopitanun W."/>
        </authorList>
    </citation>
    <scope>NUCLEOTIDE SEQUENCE</scope>
    <source>
        <strain evidence="1">Pm04-4</strain>
    </source>
</reference>
<dbReference type="Proteomes" id="UP001151002">
    <property type="component" value="Unassembled WGS sequence"/>
</dbReference>